<dbReference type="AlphaFoldDB" id="A0A379CPY9"/>
<dbReference type="PANTHER" id="PTHR37809:SF1">
    <property type="entry name" value="RIBOSOMAL PROTEIN S12 METHYLTHIOTRANSFERASE ACCESSORY FACTOR YCAO"/>
    <property type="match status" value="1"/>
</dbReference>
<dbReference type="Pfam" id="PF02624">
    <property type="entry name" value="YcaO"/>
    <property type="match status" value="1"/>
</dbReference>
<keyword evidence="1" id="KW-0689">Ribosomal protein</keyword>
<gene>
    <name evidence="1" type="ORF">J2R62_01810</name>
</gene>
<keyword evidence="1" id="KW-0808">Transferase</keyword>
<dbReference type="PROSITE" id="PS51664">
    <property type="entry name" value="YCAO"/>
    <property type="match status" value="1"/>
</dbReference>
<dbReference type="GO" id="GO:0005840">
    <property type="term" value="C:ribosome"/>
    <property type="evidence" value="ECO:0007669"/>
    <property type="project" value="UniProtKB-KW"/>
</dbReference>
<protein>
    <submittedName>
        <fullName evidence="1">30S ribosomal protein S12 methylthiotransferase accessory factor YcaO</fullName>
    </submittedName>
</protein>
<dbReference type="Proteomes" id="UP000664658">
    <property type="component" value="Unassembled WGS sequence"/>
</dbReference>
<accession>A0A379CPY9</accession>
<dbReference type="InterPro" id="IPR003776">
    <property type="entry name" value="YcaO-like_dom"/>
</dbReference>
<proteinExistence type="predicted"/>
<keyword evidence="1" id="KW-0687">Ribonucleoprotein</keyword>
<comment type="caution">
    <text evidence="1">The sequence shown here is derived from an EMBL/GenBank/DDBJ whole genome shotgun (WGS) entry which is preliminary data.</text>
</comment>
<evidence type="ECO:0000313" key="1">
    <source>
        <dbReference type="EMBL" id="MBO1106969.1"/>
    </source>
</evidence>
<evidence type="ECO:0000313" key="2">
    <source>
        <dbReference type="Proteomes" id="UP000664658"/>
    </source>
</evidence>
<dbReference type="NCBIfam" id="TIGR00702">
    <property type="entry name" value="YcaO-type kinase domain"/>
    <property type="match status" value="1"/>
</dbReference>
<organism evidence="1 2">
    <name type="scientific">Plesiomonas shigelloides</name>
    <name type="common">Aeromonas shigelloides</name>
    <dbReference type="NCBI Taxonomy" id="703"/>
    <lineage>
        <taxon>Bacteria</taxon>
        <taxon>Pseudomonadati</taxon>
        <taxon>Pseudomonadota</taxon>
        <taxon>Gammaproteobacteria</taxon>
        <taxon>Enterobacterales</taxon>
        <taxon>Enterobacteriaceae</taxon>
        <taxon>Plesiomonas</taxon>
    </lineage>
</organism>
<dbReference type="InterPro" id="IPR041080">
    <property type="entry name" value="YcaO_C"/>
</dbReference>
<dbReference type="RefSeq" id="WP_039045653.1">
    <property type="nucleotide sequence ID" value="NZ_CP050969.1"/>
</dbReference>
<dbReference type="EMBL" id="JAFNAA010000002">
    <property type="protein sequence ID" value="MBO1106969.1"/>
    <property type="molecule type" value="Genomic_DNA"/>
</dbReference>
<dbReference type="PANTHER" id="PTHR37809">
    <property type="entry name" value="RIBOSOMAL PROTEIN S12 METHYLTHIOTRANSFERASE ACCESSORY FACTOR YCAO"/>
    <property type="match status" value="1"/>
</dbReference>
<sequence length="584" mass="65887">MQTFIPGKDAALEDSIERFQSKLKALGFNIEEASWLNPVPNVWSVHIRDKDCPQCFTNGKGATKKAALASALGEYFERLSTNYFFADFYLGQDIADGDFVHYPDEKWFPLPDDDSLPEGVLDEGLRDFYDPEGDLCASGLIDLQSGNEERGICALPFTRQSDGEVVYIPMNIIANLYVSNGMSAGNTRYEARVQGLSEVFERYIKNRIISEAISLPLIPEEVMARYPHVQEAIATLETAGYPIFAYDASLGGQYPVICVVLFNPENGSCFASFGAHPMFGVALERTVTELLQGRSLKDLDVFLPPSFDNDEVAEHANLETHFIDSSGLISWDLFKTEADYEFADWNFGDDTEQEFAGLMSIFADEGAEVYIADYEHLGVYACRILVPGMSEIYPVDDLLLANNNMGMHLRDIILSLPDSEWEKEDYMAFYNQLDDEGMDDFTRVRELLGFVPGSNSPWHTLRVGELKSMLAMAAGELDVALEWVDWTMEFNASVFPSERANYYRCLKASLELFLDEERHPEQYRPAFERMYGAETVEAAWQGVRGEQRFYGLNAADSTLEAFPAHQALLEAYQKLQTAKRTFWS</sequence>
<reference evidence="1" key="1">
    <citation type="submission" date="2021-03" db="EMBL/GenBank/DDBJ databases">
        <title>Plesiomonas shigelloides zfcc0051, isolated from zebrafish feces.</title>
        <authorList>
            <person name="Vanderhoek Z."/>
            <person name="Gaulke C."/>
        </authorList>
    </citation>
    <scope>NUCLEOTIDE SEQUENCE</scope>
    <source>
        <strain evidence="1">Zfcc0051</strain>
    </source>
</reference>
<dbReference type="Gene3D" id="3.30.1330.230">
    <property type="match status" value="1"/>
</dbReference>
<dbReference type="NCBIfam" id="NF040716">
    <property type="entry name" value="YcaO_for_S12"/>
    <property type="match status" value="1"/>
</dbReference>
<dbReference type="GO" id="GO:0016740">
    <property type="term" value="F:transferase activity"/>
    <property type="evidence" value="ECO:0007669"/>
    <property type="project" value="UniProtKB-KW"/>
</dbReference>
<dbReference type="Pfam" id="PF18381">
    <property type="entry name" value="YcaO_C"/>
    <property type="match status" value="1"/>
</dbReference>
<name>A0A379CPY9_PLESH</name>